<protein>
    <submittedName>
        <fullName evidence="5">Short-subunit dehydrogenase</fullName>
    </submittedName>
</protein>
<name>A0A852W029_PSEA5</name>
<proteinExistence type="inferred from homology"/>
<dbReference type="Pfam" id="PF00106">
    <property type="entry name" value="adh_short"/>
    <property type="match status" value="1"/>
</dbReference>
<keyword evidence="2" id="KW-0560">Oxidoreductase</keyword>
<dbReference type="RefSeq" id="WP_179760091.1">
    <property type="nucleotide sequence ID" value="NZ_BAAAJZ010000011.1"/>
</dbReference>
<gene>
    <name evidence="5" type="ORF">HDA37_000519</name>
</gene>
<dbReference type="GO" id="GO:0016491">
    <property type="term" value="F:oxidoreductase activity"/>
    <property type="evidence" value="ECO:0007669"/>
    <property type="project" value="UniProtKB-KW"/>
</dbReference>
<evidence type="ECO:0000313" key="5">
    <source>
        <dbReference type="EMBL" id="NYG00234.1"/>
    </source>
</evidence>
<dbReference type="InterPro" id="IPR002347">
    <property type="entry name" value="SDR_fam"/>
</dbReference>
<sequence length="288" mass="29877">MRLDGAVVVVTGASGGIGRATVRELARRGARLGLIARDRASLEDVAAELPPDRALVVPCDVADDEAVSAAAAHVTEQLGPIDGWVNCAGVAGFGTVLSTPPADVRRLLDINIGGCLNGARAALPSMIACRHGVLVNVSSVLGIIPAPWVTPYCMSKSAVRTLSAGLRAELRRAGIRGVSVCTVLPGAVDTPIWSTAANHTGRKVAPPPPVDAPERVARVIAARLRRPRPETVTGGIAVRLLVLAHRFAPGPVERALGLVLGRWSLHGGTAQTSGALWDPALSGHRTRR</sequence>
<keyword evidence="6" id="KW-1185">Reference proteome</keyword>
<comment type="caution">
    <text evidence="5">The sequence shown here is derived from an EMBL/GenBank/DDBJ whole genome shotgun (WGS) entry which is preliminary data.</text>
</comment>
<organism evidence="5 6">
    <name type="scientific">Pseudonocardia alni</name>
    <name type="common">Amycolata alni</name>
    <dbReference type="NCBI Taxonomy" id="33907"/>
    <lineage>
        <taxon>Bacteria</taxon>
        <taxon>Bacillati</taxon>
        <taxon>Actinomycetota</taxon>
        <taxon>Actinomycetes</taxon>
        <taxon>Pseudonocardiales</taxon>
        <taxon>Pseudonocardiaceae</taxon>
        <taxon>Pseudonocardia</taxon>
    </lineage>
</organism>
<dbReference type="Proteomes" id="UP000549695">
    <property type="component" value="Unassembled WGS sequence"/>
</dbReference>
<comment type="similarity">
    <text evidence="1 3">Belongs to the short-chain dehydrogenases/reductases (SDR) family.</text>
</comment>
<dbReference type="GO" id="GO:0016020">
    <property type="term" value="C:membrane"/>
    <property type="evidence" value="ECO:0007669"/>
    <property type="project" value="TreeGrafter"/>
</dbReference>
<reference evidence="5 6" key="1">
    <citation type="submission" date="2020-07" db="EMBL/GenBank/DDBJ databases">
        <title>Sequencing the genomes of 1000 actinobacteria strains.</title>
        <authorList>
            <person name="Klenk H.-P."/>
        </authorList>
    </citation>
    <scope>NUCLEOTIDE SEQUENCE [LARGE SCALE GENOMIC DNA]</scope>
    <source>
        <strain evidence="5 6">DSM 44749</strain>
    </source>
</reference>
<dbReference type="InterPro" id="IPR020904">
    <property type="entry name" value="Sc_DH/Rdtase_CS"/>
</dbReference>
<evidence type="ECO:0000256" key="2">
    <source>
        <dbReference type="ARBA" id="ARBA00023002"/>
    </source>
</evidence>
<dbReference type="InterPro" id="IPR036291">
    <property type="entry name" value="NAD(P)-bd_dom_sf"/>
</dbReference>
<dbReference type="PRINTS" id="PR00080">
    <property type="entry name" value="SDRFAMILY"/>
</dbReference>
<dbReference type="PRINTS" id="PR00081">
    <property type="entry name" value="GDHRDH"/>
</dbReference>
<dbReference type="AlphaFoldDB" id="A0A852W029"/>
<dbReference type="Gene3D" id="3.40.50.720">
    <property type="entry name" value="NAD(P)-binding Rossmann-like Domain"/>
    <property type="match status" value="1"/>
</dbReference>
<dbReference type="EMBL" id="JACCCZ010000001">
    <property type="protein sequence ID" value="NYG00234.1"/>
    <property type="molecule type" value="Genomic_DNA"/>
</dbReference>
<dbReference type="PANTHER" id="PTHR44196:SF1">
    <property type="entry name" value="DEHYDROGENASE_REDUCTASE SDR FAMILY MEMBER 7B"/>
    <property type="match status" value="1"/>
</dbReference>
<dbReference type="SUPFAM" id="SSF51735">
    <property type="entry name" value="NAD(P)-binding Rossmann-fold domains"/>
    <property type="match status" value="1"/>
</dbReference>
<feature type="domain" description="Ketoreductase" evidence="4">
    <location>
        <begin position="6"/>
        <end position="187"/>
    </location>
</feature>
<evidence type="ECO:0000256" key="1">
    <source>
        <dbReference type="ARBA" id="ARBA00006484"/>
    </source>
</evidence>
<dbReference type="PROSITE" id="PS00061">
    <property type="entry name" value="ADH_SHORT"/>
    <property type="match status" value="1"/>
</dbReference>
<dbReference type="PANTHER" id="PTHR44196">
    <property type="entry name" value="DEHYDROGENASE/REDUCTASE SDR FAMILY MEMBER 7B"/>
    <property type="match status" value="1"/>
</dbReference>
<dbReference type="SMART" id="SM00822">
    <property type="entry name" value="PKS_KR"/>
    <property type="match status" value="1"/>
</dbReference>
<dbReference type="InterPro" id="IPR057326">
    <property type="entry name" value="KR_dom"/>
</dbReference>
<evidence type="ECO:0000259" key="4">
    <source>
        <dbReference type="SMART" id="SM00822"/>
    </source>
</evidence>
<evidence type="ECO:0000313" key="6">
    <source>
        <dbReference type="Proteomes" id="UP000549695"/>
    </source>
</evidence>
<evidence type="ECO:0000256" key="3">
    <source>
        <dbReference type="RuleBase" id="RU000363"/>
    </source>
</evidence>
<accession>A0A852W029</accession>
<dbReference type="GeneID" id="98050345"/>